<reference evidence="3" key="1">
    <citation type="submission" date="2021-01" db="EMBL/GenBank/DDBJ databases">
        <title>Whole genome shotgun sequence of Rugosimonospora africana NBRC 104875.</title>
        <authorList>
            <person name="Komaki H."/>
            <person name="Tamura T."/>
        </authorList>
    </citation>
    <scope>NUCLEOTIDE SEQUENCE</scope>
    <source>
        <strain evidence="3">NBRC 104875</strain>
    </source>
</reference>
<organism evidence="3 4">
    <name type="scientific">Rugosimonospora africana</name>
    <dbReference type="NCBI Taxonomy" id="556532"/>
    <lineage>
        <taxon>Bacteria</taxon>
        <taxon>Bacillati</taxon>
        <taxon>Actinomycetota</taxon>
        <taxon>Actinomycetes</taxon>
        <taxon>Micromonosporales</taxon>
        <taxon>Micromonosporaceae</taxon>
        <taxon>Rugosimonospora</taxon>
    </lineage>
</organism>
<feature type="compositionally biased region" description="Basic and acidic residues" evidence="1">
    <location>
        <begin position="28"/>
        <end position="45"/>
    </location>
</feature>
<gene>
    <name evidence="3" type="ORF">Raf01_18030</name>
</gene>
<dbReference type="Proteomes" id="UP000642748">
    <property type="component" value="Unassembled WGS sequence"/>
</dbReference>
<dbReference type="AlphaFoldDB" id="A0A8J3VPP3"/>
<name>A0A8J3VPP3_9ACTN</name>
<sequence>MDAPRNYQDESEGRWYPGYSERYPTQESRFDDEERYRVPEPRYSDLGETGGDPGRFRDGYSPEAEAYSSSAARTDSGLTARNTSPMGPRSGVELPPLPSQAEPADSRFHSDATEPRFPADQPDPRFHSDPGESRFHSEQSDSRFHTEPIDRAALRRAPGSVGAPTQLAPPVSGPPPIAPPPMAPPPVAPPMQAGPPPSMQPASQGPGGMPAVGGAPDAGGAIYRTRHTGAAILLVIVAIVAELLTLRMLFTGEFGHPFQPGEVLAGIFTMAGIPLVAMGLYGAITGAASAGGPSLARAWSRPPLALLPVGLVLILAGALAI</sequence>
<feature type="region of interest" description="Disordered" evidence="1">
    <location>
        <begin position="158"/>
        <end position="207"/>
    </location>
</feature>
<dbReference type="EMBL" id="BONZ01000015">
    <property type="protein sequence ID" value="GIH13631.1"/>
    <property type="molecule type" value="Genomic_DNA"/>
</dbReference>
<keyword evidence="2" id="KW-1133">Transmembrane helix</keyword>
<evidence type="ECO:0000313" key="3">
    <source>
        <dbReference type="EMBL" id="GIH13631.1"/>
    </source>
</evidence>
<dbReference type="RefSeq" id="WP_203917298.1">
    <property type="nucleotide sequence ID" value="NZ_BONZ01000015.1"/>
</dbReference>
<proteinExistence type="predicted"/>
<feature type="transmembrane region" description="Helical" evidence="2">
    <location>
        <begin position="230"/>
        <end position="250"/>
    </location>
</feature>
<feature type="transmembrane region" description="Helical" evidence="2">
    <location>
        <begin position="262"/>
        <end position="284"/>
    </location>
</feature>
<feature type="compositionally biased region" description="Low complexity" evidence="1">
    <location>
        <begin position="61"/>
        <end position="72"/>
    </location>
</feature>
<feature type="compositionally biased region" description="Basic and acidic residues" evidence="1">
    <location>
        <begin position="104"/>
        <end position="114"/>
    </location>
</feature>
<feature type="region of interest" description="Disordered" evidence="1">
    <location>
        <begin position="1"/>
        <end position="144"/>
    </location>
</feature>
<evidence type="ECO:0000256" key="2">
    <source>
        <dbReference type="SAM" id="Phobius"/>
    </source>
</evidence>
<feature type="compositionally biased region" description="Polar residues" evidence="1">
    <location>
        <begin position="76"/>
        <end position="85"/>
    </location>
</feature>
<feature type="compositionally biased region" description="Basic and acidic residues" evidence="1">
    <location>
        <begin position="122"/>
        <end position="144"/>
    </location>
</feature>
<keyword evidence="2" id="KW-0472">Membrane</keyword>
<evidence type="ECO:0000313" key="4">
    <source>
        <dbReference type="Proteomes" id="UP000642748"/>
    </source>
</evidence>
<feature type="transmembrane region" description="Helical" evidence="2">
    <location>
        <begin position="304"/>
        <end position="320"/>
    </location>
</feature>
<keyword evidence="2" id="KW-0812">Transmembrane</keyword>
<evidence type="ECO:0000256" key="1">
    <source>
        <dbReference type="SAM" id="MobiDB-lite"/>
    </source>
</evidence>
<feature type="compositionally biased region" description="Pro residues" evidence="1">
    <location>
        <begin position="171"/>
        <end position="199"/>
    </location>
</feature>
<protein>
    <submittedName>
        <fullName evidence="3">Uncharacterized protein</fullName>
    </submittedName>
</protein>
<comment type="caution">
    <text evidence="3">The sequence shown here is derived from an EMBL/GenBank/DDBJ whole genome shotgun (WGS) entry which is preliminary data.</text>
</comment>
<accession>A0A8J3VPP3</accession>
<keyword evidence="4" id="KW-1185">Reference proteome</keyword>